<organism evidence="1 2">
    <name type="scientific">Colocasia esculenta</name>
    <name type="common">Wild taro</name>
    <name type="synonym">Arum esculentum</name>
    <dbReference type="NCBI Taxonomy" id="4460"/>
    <lineage>
        <taxon>Eukaryota</taxon>
        <taxon>Viridiplantae</taxon>
        <taxon>Streptophyta</taxon>
        <taxon>Embryophyta</taxon>
        <taxon>Tracheophyta</taxon>
        <taxon>Spermatophyta</taxon>
        <taxon>Magnoliopsida</taxon>
        <taxon>Liliopsida</taxon>
        <taxon>Araceae</taxon>
        <taxon>Aroideae</taxon>
        <taxon>Colocasieae</taxon>
        <taxon>Colocasia</taxon>
    </lineage>
</organism>
<dbReference type="Proteomes" id="UP000652761">
    <property type="component" value="Unassembled WGS sequence"/>
</dbReference>
<sequence length="387" mass="42503">MVVWRHTWPSRHGREGGGRHVLVTASRGVATTFLIDLIGVLSGACSVDATLSAVAFWFPGLRGLTAFWGRTGGDRHDMVATPKGVATWSLSHWADPSHLGGRQFKTEGMYSWCLERGGGGHYDVKAPTGETSQQQQGARRAKETGWERGGLGRRQWEVSLHYLPQRYWSSKQIQSCLLTVVDGAGSRGISRGLHRSESSKAGRRQFATLVACLATSGGIARWGKSSSHNSQYMNNFFNLDVRPTPRVLEEETLPWLLVGCWYGEDLPEPPLLPIQGRSSRYCHRLGVTAILLCTVHGLEGALELMDPTLCPIRITVTRKSRRLKMKKPLQKRCTVIRSVVAAPLLPSLRTANLLSASAEKGLLDAGSSVDTTTECVDTLSQSDKWIS</sequence>
<reference evidence="1" key="1">
    <citation type="submission" date="2017-07" db="EMBL/GenBank/DDBJ databases">
        <title>Taro Niue Genome Assembly and Annotation.</title>
        <authorList>
            <person name="Atibalentja N."/>
            <person name="Keating K."/>
            <person name="Fields C.J."/>
        </authorList>
    </citation>
    <scope>NUCLEOTIDE SEQUENCE</scope>
    <source>
        <strain evidence="1">Niue_2</strain>
        <tissue evidence="1">Leaf</tissue>
    </source>
</reference>
<gene>
    <name evidence="1" type="ORF">Taro_000563</name>
</gene>
<evidence type="ECO:0000313" key="2">
    <source>
        <dbReference type="Proteomes" id="UP000652761"/>
    </source>
</evidence>
<dbReference type="EMBL" id="NMUH01000011">
    <property type="protein sequence ID" value="MQL68309.1"/>
    <property type="molecule type" value="Genomic_DNA"/>
</dbReference>
<comment type="caution">
    <text evidence="1">The sequence shown here is derived from an EMBL/GenBank/DDBJ whole genome shotgun (WGS) entry which is preliminary data.</text>
</comment>
<accession>A0A843TI45</accession>
<evidence type="ECO:0000313" key="1">
    <source>
        <dbReference type="EMBL" id="MQL68309.1"/>
    </source>
</evidence>
<name>A0A843TI45_COLES</name>
<dbReference type="AlphaFoldDB" id="A0A843TI45"/>
<proteinExistence type="predicted"/>
<protein>
    <submittedName>
        <fullName evidence="1">Uncharacterized protein</fullName>
    </submittedName>
</protein>
<keyword evidence="2" id="KW-1185">Reference proteome</keyword>